<dbReference type="EMBL" id="JAFKCU010000003">
    <property type="protein sequence ID" value="MBN7816781.1"/>
    <property type="molecule type" value="Genomic_DNA"/>
</dbReference>
<accession>A0ABS3CKT8</accession>
<reference evidence="1 2" key="1">
    <citation type="submission" date="2021-03" db="EMBL/GenBank/DDBJ databases">
        <title>novel species isolated from a fishpond in China.</title>
        <authorList>
            <person name="Lu H."/>
            <person name="Cai Z."/>
        </authorList>
    </citation>
    <scope>NUCLEOTIDE SEQUENCE [LARGE SCALE GENOMIC DNA]</scope>
    <source>
        <strain evidence="1 2">YJ13C</strain>
    </source>
</reference>
<keyword evidence="2" id="KW-1185">Reference proteome</keyword>
<comment type="caution">
    <text evidence="1">The sequence shown here is derived from an EMBL/GenBank/DDBJ whole genome shotgun (WGS) entry which is preliminary data.</text>
</comment>
<evidence type="ECO:0000313" key="2">
    <source>
        <dbReference type="Proteomes" id="UP000664480"/>
    </source>
</evidence>
<dbReference type="Gene3D" id="2.120.10.30">
    <property type="entry name" value="TolB, C-terminal domain"/>
    <property type="match status" value="1"/>
</dbReference>
<sequence length="360" mass="40770">MIQCTSKVTEENNEIPLFTLEVDKAELINYDQLVNNKSYILLSTDENAVFSRVDKLVAANNQFYLFDALSTEGILVFDNQGAFLRKIGEFGDGPELLNSISDFQVNESGEVMVHDRGSKSIFIYDSKGALEEVLEVPFLASSFSKTPNGWIFSINVENQNESMGNPKVSVTNDSLELQNSFFKYHPNASNIYFTAGHLSKSQDQISYFRAIDDTVSLFNKQGELLKRFKLDFGSKNLPQEALLDMSKMDKSQHYRYIAQSLTLIGNRLFGFITSTKTDGGILMIDLKSNKLFRQDVDYSDFTFSNLLYPSANLQDEALISYLDPVTFSQDSEPENYPEDVREHLENEGSVLIIHHLKPVQ</sequence>
<organism evidence="1 2">
    <name type="scientific">Algoriphagus pacificus</name>
    <dbReference type="NCBI Taxonomy" id="2811234"/>
    <lineage>
        <taxon>Bacteria</taxon>
        <taxon>Pseudomonadati</taxon>
        <taxon>Bacteroidota</taxon>
        <taxon>Cytophagia</taxon>
        <taxon>Cytophagales</taxon>
        <taxon>Cyclobacteriaceae</taxon>
        <taxon>Algoriphagus</taxon>
    </lineage>
</organism>
<name>A0ABS3CKT8_9BACT</name>
<evidence type="ECO:0000313" key="1">
    <source>
        <dbReference type="EMBL" id="MBN7816781.1"/>
    </source>
</evidence>
<gene>
    <name evidence="1" type="ORF">J0A69_15135</name>
</gene>
<protein>
    <submittedName>
        <fullName evidence="1">6-bladed beta-propeller</fullName>
    </submittedName>
</protein>
<dbReference type="Proteomes" id="UP000664480">
    <property type="component" value="Unassembled WGS sequence"/>
</dbReference>
<dbReference type="InterPro" id="IPR011042">
    <property type="entry name" value="6-blade_b-propeller_TolB-like"/>
</dbReference>
<proteinExistence type="predicted"/>
<dbReference type="RefSeq" id="WP_206587447.1">
    <property type="nucleotide sequence ID" value="NZ_JAFKCU010000003.1"/>
</dbReference>
<dbReference type="Pfam" id="PF17170">
    <property type="entry name" value="DUF5128"/>
    <property type="match status" value="1"/>
</dbReference>
<dbReference type="SUPFAM" id="SSF75011">
    <property type="entry name" value="3-carboxy-cis,cis-mucoante lactonizing enzyme"/>
    <property type="match status" value="1"/>
</dbReference>